<evidence type="ECO:0000256" key="4">
    <source>
        <dbReference type="ARBA" id="ARBA00022692"/>
    </source>
</evidence>
<feature type="transmembrane region" description="Helical" evidence="8">
    <location>
        <begin position="267"/>
        <end position="286"/>
    </location>
</feature>
<accession>A0A8S4G822</accession>
<dbReference type="EMBL" id="CAJHNJ030000113">
    <property type="protein sequence ID" value="CAG9135767.1"/>
    <property type="molecule type" value="Genomic_DNA"/>
</dbReference>
<dbReference type="PANTHER" id="PTHR10778">
    <property type="entry name" value="SOLUTE CARRIER FAMILY 35 MEMBER B"/>
    <property type="match status" value="1"/>
</dbReference>
<evidence type="ECO:0000256" key="7">
    <source>
        <dbReference type="ARBA" id="ARBA00039668"/>
    </source>
</evidence>
<keyword evidence="4 8" id="KW-0812">Transmembrane</keyword>
<evidence type="ECO:0000313" key="9">
    <source>
        <dbReference type="EMBL" id="CAG9135767.1"/>
    </source>
</evidence>
<evidence type="ECO:0000256" key="3">
    <source>
        <dbReference type="ARBA" id="ARBA00022448"/>
    </source>
</evidence>
<evidence type="ECO:0000313" key="10">
    <source>
        <dbReference type="Proteomes" id="UP000653454"/>
    </source>
</evidence>
<organism evidence="9 10">
    <name type="scientific">Plutella xylostella</name>
    <name type="common">Diamondback moth</name>
    <name type="synonym">Plutella maculipennis</name>
    <dbReference type="NCBI Taxonomy" id="51655"/>
    <lineage>
        <taxon>Eukaryota</taxon>
        <taxon>Metazoa</taxon>
        <taxon>Ecdysozoa</taxon>
        <taxon>Arthropoda</taxon>
        <taxon>Hexapoda</taxon>
        <taxon>Insecta</taxon>
        <taxon>Pterygota</taxon>
        <taxon>Neoptera</taxon>
        <taxon>Endopterygota</taxon>
        <taxon>Lepidoptera</taxon>
        <taxon>Glossata</taxon>
        <taxon>Ditrysia</taxon>
        <taxon>Yponomeutoidea</taxon>
        <taxon>Plutellidae</taxon>
        <taxon>Plutella</taxon>
    </lineage>
</organism>
<comment type="subcellular location">
    <subcellularLocation>
        <location evidence="1">Membrane</location>
        <topology evidence="1">Multi-pass membrane protein</topology>
    </subcellularLocation>
</comment>
<evidence type="ECO:0000256" key="5">
    <source>
        <dbReference type="ARBA" id="ARBA00022989"/>
    </source>
</evidence>
<keyword evidence="6 8" id="KW-0472">Membrane</keyword>
<feature type="transmembrane region" description="Helical" evidence="8">
    <location>
        <begin position="143"/>
        <end position="160"/>
    </location>
</feature>
<comment type="caution">
    <text evidence="9">The sequence shown here is derived from an EMBL/GenBank/DDBJ whole genome shotgun (WGS) entry which is preliminary data.</text>
</comment>
<sequence>MKTYTKLMCKYAAGFFQNASENTIYLHLPGLHAGGAGAVTPALVARGAPLPRDAHAQRHSMGVFAAAEPGGLLGGAAARLHHVPRAQQDQLLREECNEDLAIARSVRVLWVPGRAAAGHCARRGGRAGGGGGGAGAGAGGAELLFCLSGLVGAYLVWGLLQEKIMTQKYVLADGSSVQFADSQFLVFTNRLSALLLAAAALLYKGVPLAAAPLYKFSYCSVSNIVSAWSQYEALKYVGFPTQVLSKSCKVVPVMLMGTLVSRTSYPLADYVSAGFISAGMLAFLTATDQDAVSTSTTASGLILLALYMASDSFTSNWQQRLYHQYKLTPMQMMYGVNLYSCLLTGAAMYNRAGGLSEEQWRLLQHPMFLCDVAVLALASALGQLLIYRTIARFGAALFTVIMTVRQAISILLSCLVYGHRIAPWGVLGVAVVFAAALSRVYRRRATPRPA</sequence>
<reference evidence="9" key="1">
    <citation type="submission" date="2020-11" db="EMBL/GenBank/DDBJ databases">
        <authorList>
            <person name="Whiteford S."/>
        </authorList>
    </citation>
    <scope>NUCLEOTIDE SEQUENCE</scope>
</reference>
<feature type="transmembrane region" description="Helical" evidence="8">
    <location>
        <begin position="424"/>
        <end position="441"/>
    </location>
</feature>
<dbReference type="GO" id="GO:0000139">
    <property type="term" value="C:Golgi membrane"/>
    <property type="evidence" value="ECO:0007669"/>
    <property type="project" value="TreeGrafter"/>
</dbReference>
<evidence type="ECO:0000256" key="6">
    <source>
        <dbReference type="ARBA" id="ARBA00023136"/>
    </source>
</evidence>
<feature type="transmembrane region" description="Helical" evidence="8">
    <location>
        <begin position="331"/>
        <end position="350"/>
    </location>
</feature>
<protein>
    <recommendedName>
        <fullName evidence="7">Adenosine 3'-phospho 5'-phosphosulfate transporter 1</fullName>
    </recommendedName>
</protein>
<feature type="transmembrane region" description="Helical" evidence="8">
    <location>
        <begin position="362"/>
        <end position="386"/>
    </location>
</feature>
<dbReference type="InterPro" id="IPR037185">
    <property type="entry name" value="EmrE-like"/>
</dbReference>
<evidence type="ECO:0000256" key="2">
    <source>
        <dbReference type="ARBA" id="ARBA00010694"/>
    </source>
</evidence>
<dbReference type="InterPro" id="IPR013657">
    <property type="entry name" value="SCL35B1-4/HUT1"/>
</dbReference>
<dbReference type="Proteomes" id="UP000653454">
    <property type="component" value="Unassembled WGS sequence"/>
</dbReference>
<dbReference type="SUPFAM" id="SSF103481">
    <property type="entry name" value="Multidrug resistance efflux transporter EmrE"/>
    <property type="match status" value="1"/>
</dbReference>
<feature type="transmembrane region" description="Helical" evidence="8">
    <location>
        <begin position="292"/>
        <end position="310"/>
    </location>
</feature>
<dbReference type="GO" id="GO:0005789">
    <property type="term" value="C:endoplasmic reticulum membrane"/>
    <property type="evidence" value="ECO:0007669"/>
    <property type="project" value="TreeGrafter"/>
</dbReference>
<dbReference type="GO" id="GO:0046964">
    <property type="term" value="F:3'-phosphoadenosine 5'-phosphosulfate transmembrane transporter activity"/>
    <property type="evidence" value="ECO:0007669"/>
    <property type="project" value="TreeGrafter"/>
</dbReference>
<comment type="similarity">
    <text evidence="2">Belongs to the nucleotide-sugar transporter family. SLC35B subfamily.</text>
</comment>
<keyword evidence="5 8" id="KW-1133">Transmembrane helix</keyword>
<keyword evidence="10" id="KW-1185">Reference proteome</keyword>
<gene>
    <name evidence="9" type="ORF">PLXY2_LOCUS14024</name>
</gene>
<feature type="transmembrane region" description="Helical" evidence="8">
    <location>
        <begin position="393"/>
        <end position="418"/>
    </location>
</feature>
<name>A0A8S4G822_PLUXY</name>
<evidence type="ECO:0000256" key="8">
    <source>
        <dbReference type="SAM" id="Phobius"/>
    </source>
</evidence>
<dbReference type="Pfam" id="PF08449">
    <property type="entry name" value="UAA"/>
    <property type="match status" value="1"/>
</dbReference>
<dbReference type="AlphaFoldDB" id="A0A8S4G822"/>
<keyword evidence="3" id="KW-0813">Transport</keyword>
<dbReference type="PANTHER" id="PTHR10778:SF13">
    <property type="entry name" value="ADENOSINE 3'-PHOSPHO 5'-PHOSPHOSULFATE TRANSPORTER 1"/>
    <property type="match status" value="1"/>
</dbReference>
<evidence type="ECO:0000256" key="1">
    <source>
        <dbReference type="ARBA" id="ARBA00004141"/>
    </source>
</evidence>
<proteinExistence type="inferred from homology"/>